<name>A0ABN2TAL5_9ACTN</name>
<accession>A0ABN2TAL5</accession>
<gene>
    <name evidence="2" type="ORF">GCM10009799_31040</name>
</gene>
<reference evidence="3" key="1">
    <citation type="journal article" date="2019" name="Int. J. Syst. Evol. Microbiol.">
        <title>The Global Catalogue of Microorganisms (GCM) 10K type strain sequencing project: providing services to taxonomists for standard genome sequencing and annotation.</title>
        <authorList>
            <consortium name="The Broad Institute Genomics Platform"/>
            <consortium name="The Broad Institute Genome Sequencing Center for Infectious Disease"/>
            <person name="Wu L."/>
            <person name="Ma J."/>
        </authorList>
    </citation>
    <scope>NUCLEOTIDE SEQUENCE [LARGE SCALE GENOMIC DNA]</scope>
    <source>
        <strain evidence="3">JCM 15313</strain>
    </source>
</reference>
<feature type="chain" id="PRO_5047238034" description="Lipoprotein" evidence="1">
    <location>
        <begin position="27"/>
        <end position="160"/>
    </location>
</feature>
<comment type="caution">
    <text evidence="2">The sequence shown here is derived from an EMBL/GenBank/DDBJ whole genome shotgun (WGS) entry which is preliminary data.</text>
</comment>
<dbReference type="PROSITE" id="PS51257">
    <property type="entry name" value="PROKAR_LIPOPROTEIN"/>
    <property type="match status" value="1"/>
</dbReference>
<evidence type="ECO:0000313" key="3">
    <source>
        <dbReference type="Proteomes" id="UP001501585"/>
    </source>
</evidence>
<dbReference type="EMBL" id="BAAAPC010000012">
    <property type="protein sequence ID" value="GAA2001607.1"/>
    <property type="molecule type" value="Genomic_DNA"/>
</dbReference>
<proteinExistence type="predicted"/>
<keyword evidence="1" id="KW-0732">Signal</keyword>
<sequence>MRRRVCMRTTAAGLLLSLLVGGCAVGGDEPKEPTTEIDTSPKAFTEYSGVPLPEGIKEPDITAEYDDQGNVVYNVLFSATSQQAEKVCEEVGNWLPRSQGVSEEEREKLGIDADAVTAAGDNVRGCSAVDQETGTHTEGIVLYPDDDSADVYLITHTLGR</sequence>
<protein>
    <recommendedName>
        <fullName evidence="4">Lipoprotein</fullName>
    </recommendedName>
</protein>
<keyword evidence="3" id="KW-1185">Reference proteome</keyword>
<evidence type="ECO:0000313" key="2">
    <source>
        <dbReference type="EMBL" id="GAA2001607.1"/>
    </source>
</evidence>
<feature type="signal peptide" evidence="1">
    <location>
        <begin position="1"/>
        <end position="26"/>
    </location>
</feature>
<organism evidence="2 3">
    <name type="scientific">Nocardiopsis rhodophaea</name>
    <dbReference type="NCBI Taxonomy" id="280238"/>
    <lineage>
        <taxon>Bacteria</taxon>
        <taxon>Bacillati</taxon>
        <taxon>Actinomycetota</taxon>
        <taxon>Actinomycetes</taxon>
        <taxon>Streptosporangiales</taxon>
        <taxon>Nocardiopsidaceae</taxon>
        <taxon>Nocardiopsis</taxon>
    </lineage>
</organism>
<dbReference type="Proteomes" id="UP001501585">
    <property type="component" value="Unassembled WGS sequence"/>
</dbReference>
<evidence type="ECO:0000256" key="1">
    <source>
        <dbReference type="SAM" id="SignalP"/>
    </source>
</evidence>
<evidence type="ECO:0008006" key="4">
    <source>
        <dbReference type="Google" id="ProtNLM"/>
    </source>
</evidence>